<name>A0A377CUL2_ECOLX</name>
<evidence type="ECO:0000313" key="2">
    <source>
        <dbReference type="Proteomes" id="UP000254052"/>
    </source>
</evidence>
<sequence>MIKRANPNDEKFWKNSTQFREVIIFVPKETS</sequence>
<dbReference type="EMBL" id="UGED01000010">
    <property type="protein sequence ID" value="STM07628.1"/>
    <property type="molecule type" value="Genomic_DNA"/>
</dbReference>
<dbReference type="AlphaFoldDB" id="A0A377CUL2"/>
<organism evidence="1 2">
    <name type="scientific">Escherichia coli</name>
    <dbReference type="NCBI Taxonomy" id="562"/>
    <lineage>
        <taxon>Bacteria</taxon>
        <taxon>Pseudomonadati</taxon>
        <taxon>Pseudomonadota</taxon>
        <taxon>Gammaproteobacteria</taxon>
        <taxon>Enterobacterales</taxon>
        <taxon>Enterobacteriaceae</taxon>
        <taxon>Escherichia</taxon>
    </lineage>
</organism>
<proteinExistence type="predicted"/>
<evidence type="ECO:0000313" key="1">
    <source>
        <dbReference type="EMBL" id="STM07628.1"/>
    </source>
</evidence>
<dbReference type="Proteomes" id="UP000254052">
    <property type="component" value="Unassembled WGS sequence"/>
</dbReference>
<gene>
    <name evidence="1" type="ORF">NCTC9962_05248</name>
</gene>
<accession>A0A377CUL2</accession>
<protein>
    <submittedName>
        <fullName evidence="1">Uncharacterized protein</fullName>
    </submittedName>
</protein>
<reference evidence="1 2" key="1">
    <citation type="submission" date="2018-06" db="EMBL/GenBank/DDBJ databases">
        <authorList>
            <consortium name="Pathogen Informatics"/>
            <person name="Doyle S."/>
        </authorList>
    </citation>
    <scope>NUCLEOTIDE SEQUENCE [LARGE SCALE GENOMIC DNA]</scope>
    <source>
        <strain evidence="1 2">NCTC9962</strain>
    </source>
</reference>